<feature type="domain" description="C2H2-type" evidence="4">
    <location>
        <begin position="145"/>
        <end position="175"/>
    </location>
</feature>
<reference evidence="5 6" key="1">
    <citation type="submission" date="2016-07" db="EMBL/GenBank/DDBJ databases">
        <title>Pervasive Adenine N6-methylation of Active Genes in Fungi.</title>
        <authorList>
            <consortium name="DOE Joint Genome Institute"/>
            <person name="Mondo S.J."/>
            <person name="Dannebaum R.O."/>
            <person name="Kuo R.C."/>
            <person name="Labutti K."/>
            <person name="Haridas S."/>
            <person name="Kuo A."/>
            <person name="Salamov A."/>
            <person name="Ahrendt S.R."/>
            <person name="Lipzen A."/>
            <person name="Sullivan W."/>
            <person name="Andreopoulos W.B."/>
            <person name="Clum A."/>
            <person name="Lindquist E."/>
            <person name="Daum C."/>
            <person name="Ramamoorthy G.K."/>
            <person name="Gryganskyi A."/>
            <person name="Culley D."/>
            <person name="Magnuson J.K."/>
            <person name="James T.Y."/>
            <person name="O'Malley M.A."/>
            <person name="Stajich J.E."/>
            <person name="Spatafora J.W."/>
            <person name="Visel A."/>
            <person name="Grigoriev I.V."/>
        </authorList>
    </citation>
    <scope>NUCLEOTIDE SEQUENCE [LARGE SCALE GENOMIC DNA]</scope>
    <source>
        <strain evidence="5 6">NRRL 2496</strain>
    </source>
</reference>
<comment type="caution">
    <text evidence="5">The sequence shown here is derived from an EMBL/GenBank/DDBJ whole genome shotgun (WGS) entry which is preliminary data.</text>
</comment>
<feature type="region of interest" description="Disordered" evidence="2">
    <location>
        <begin position="1"/>
        <end position="111"/>
    </location>
</feature>
<accession>A0A1X2HVK9</accession>
<evidence type="ECO:0000313" key="6">
    <source>
        <dbReference type="Proteomes" id="UP000242180"/>
    </source>
</evidence>
<keyword evidence="1" id="KW-0862">Zinc</keyword>
<dbReference type="EMBL" id="MCGN01000001">
    <property type="protein sequence ID" value="ORZ03642.1"/>
    <property type="molecule type" value="Genomic_DNA"/>
</dbReference>
<keyword evidence="1" id="KW-0479">Metal-binding</keyword>
<dbReference type="Pfam" id="PF23217">
    <property type="entry name" value="DUF7066"/>
    <property type="match status" value="1"/>
</dbReference>
<dbReference type="Proteomes" id="UP000242180">
    <property type="component" value="Unassembled WGS sequence"/>
</dbReference>
<proteinExistence type="predicted"/>
<keyword evidence="3" id="KW-0472">Membrane</keyword>
<protein>
    <recommendedName>
        <fullName evidence="4">C2H2-type domain-containing protein</fullName>
    </recommendedName>
</protein>
<keyword evidence="3" id="KW-0812">Transmembrane</keyword>
<evidence type="ECO:0000256" key="2">
    <source>
        <dbReference type="SAM" id="MobiDB-lite"/>
    </source>
</evidence>
<dbReference type="InParanoid" id="A0A1X2HVK9"/>
<sequence length="329" mass="37209">MFSQQKQPAFKFVIKSKITDSTPPPLDDPSAEVPPLPVLSPKQEPLPSSTLPSSSSASSSSPPPPPPHTKQDKPASPPPAEMGDRKRKRTDKEPTTLATKKVHGQLQKWNQKSAELKTAVAAEDEEEALKSSDLEEDEFADLDLMACLLCQRKFKSRQDLQRHQDLSELHKKNLADPACIDKARMKKRFARTDAEKQSDQAAEVSYFTLVGTRKKRRRSFLLLWWFAGVLVMVVTDTCMRTRTPHTHIYTYICIYMYYIFHDMSKSLIVYSKTTGIGRLNGDKLMANQKNLHFPASLGIQRLASPSPRYLPKGNHSILVTRASIYLYDH</sequence>
<organism evidence="5 6">
    <name type="scientific">Syncephalastrum racemosum</name>
    <name type="common">Filamentous fungus</name>
    <dbReference type="NCBI Taxonomy" id="13706"/>
    <lineage>
        <taxon>Eukaryota</taxon>
        <taxon>Fungi</taxon>
        <taxon>Fungi incertae sedis</taxon>
        <taxon>Mucoromycota</taxon>
        <taxon>Mucoromycotina</taxon>
        <taxon>Mucoromycetes</taxon>
        <taxon>Mucorales</taxon>
        <taxon>Syncephalastraceae</taxon>
        <taxon>Syncephalastrum</taxon>
    </lineage>
</organism>
<dbReference type="OrthoDB" id="4822at2759"/>
<evidence type="ECO:0000256" key="1">
    <source>
        <dbReference type="PROSITE-ProRule" id="PRU00042"/>
    </source>
</evidence>
<dbReference type="InterPro" id="IPR055494">
    <property type="entry name" value="DUF7066"/>
</dbReference>
<feature type="transmembrane region" description="Helical" evidence="3">
    <location>
        <begin position="248"/>
        <end position="270"/>
    </location>
</feature>
<name>A0A1X2HVK9_SYNRA</name>
<gene>
    <name evidence="5" type="ORF">BCR43DRAFT_483703</name>
</gene>
<keyword evidence="6" id="KW-1185">Reference proteome</keyword>
<feature type="compositionally biased region" description="Pro residues" evidence="2">
    <location>
        <begin position="22"/>
        <end position="38"/>
    </location>
</feature>
<dbReference type="Gene3D" id="3.30.160.60">
    <property type="entry name" value="Classic Zinc Finger"/>
    <property type="match status" value="1"/>
</dbReference>
<dbReference type="AlphaFoldDB" id="A0A1X2HVK9"/>
<keyword evidence="1" id="KW-0863">Zinc-finger</keyword>
<feature type="compositionally biased region" description="Low complexity" evidence="2">
    <location>
        <begin position="45"/>
        <end position="60"/>
    </location>
</feature>
<dbReference type="PROSITE" id="PS50157">
    <property type="entry name" value="ZINC_FINGER_C2H2_2"/>
    <property type="match status" value="1"/>
</dbReference>
<evidence type="ECO:0000256" key="3">
    <source>
        <dbReference type="SAM" id="Phobius"/>
    </source>
</evidence>
<evidence type="ECO:0000313" key="5">
    <source>
        <dbReference type="EMBL" id="ORZ03642.1"/>
    </source>
</evidence>
<evidence type="ECO:0000259" key="4">
    <source>
        <dbReference type="PROSITE" id="PS50157"/>
    </source>
</evidence>
<keyword evidence="3" id="KW-1133">Transmembrane helix</keyword>
<feature type="transmembrane region" description="Helical" evidence="3">
    <location>
        <begin position="222"/>
        <end position="242"/>
    </location>
</feature>
<dbReference type="STRING" id="13706.A0A1X2HVK9"/>
<dbReference type="InterPro" id="IPR013087">
    <property type="entry name" value="Znf_C2H2_type"/>
</dbReference>
<dbReference type="GO" id="GO:0008270">
    <property type="term" value="F:zinc ion binding"/>
    <property type="evidence" value="ECO:0007669"/>
    <property type="project" value="UniProtKB-KW"/>
</dbReference>